<dbReference type="PANTHER" id="PTHR11206">
    <property type="entry name" value="MULTIDRUG RESISTANCE PROTEIN"/>
    <property type="match status" value="1"/>
</dbReference>
<feature type="transmembrane region" description="Helical" evidence="2">
    <location>
        <begin position="39"/>
        <end position="61"/>
    </location>
</feature>
<dbReference type="SUPFAM" id="SSF52047">
    <property type="entry name" value="RNI-like"/>
    <property type="match status" value="1"/>
</dbReference>
<keyword evidence="4" id="KW-1185">Reference proteome</keyword>
<feature type="transmembrane region" description="Helical" evidence="2">
    <location>
        <begin position="162"/>
        <end position="183"/>
    </location>
</feature>
<organism evidence="3 4">
    <name type="scientific">Achlya hypogyna</name>
    <name type="common">Oomycete</name>
    <name type="synonym">Protoachlya hypogyna</name>
    <dbReference type="NCBI Taxonomy" id="1202772"/>
    <lineage>
        <taxon>Eukaryota</taxon>
        <taxon>Sar</taxon>
        <taxon>Stramenopiles</taxon>
        <taxon>Oomycota</taxon>
        <taxon>Saprolegniomycetes</taxon>
        <taxon>Saprolegniales</taxon>
        <taxon>Achlyaceae</taxon>
        <taxon>Achlya</taxon>
    </lineage>
</organism>
<dbReference type="GO" id="GO:0042910">
    <property type="term" value="F:xenobiotic transmembrane transporter activity"/>
    <property type="evidence" value="ECO:0007669"/>
    <property type="project" value="InterPro"/>
</dbReference>
<comment type="caution">
    <text evidence="3">The sequence shown here is derived from an EMBL/GenBank/DDBJ whole genome shotgun (WGS) entry which is preliminary data.</text>
</comment>
<reference evidence="3 4" key="1">
    <citation type="journal article" date="2014" name="Genome Biol. Evol.">
        <title>The secreted proteins of Achlya hypogyna and Thraustotheca clavata identify the ancestral oomycete secretome and reveal gene acquisitions by horizontal gene transfer.</title>
        <authorList>
            <person name="Misner I."/>
            <person name="Blouin N."/>
            <person name="Leonard G."/>
            <person name="Richards T.A."/>
            <person name="Lane C.E."/>
        </authorList>
    </citation>
    <scope>NUCLEOTIDE SEQUENCE [LARGE SCALE GENOMIC DNA]</scope>
    <source>
        <strain evidence="3 4">ATCC 48635</strain>
    </source>
</reference>
<gene>
    <name evidence="3" type="ORF">ACHHYP_14518</name>
</gene>
<dbReference type="Proteomes" id="UP000243579">
    <property type="component" value="Unassembled WGS sequence"/>
</dbReference>
<dbReference type="STRING" id="1202772.A0A1V9YCW4"/>
<dbReference type="NCBIfam" id="TIGR00797">
    <property type="entry name" value="matE"/>
    <property type="match status" value="1"/>
</dbReference>
<feature type="transmembrane region" description="Helical" evidence="2">
    <location>
        <begin position="853"/>
        <end position="880"/>
    </location>
</feature>
<feature type="transmembrane region" description="Helical" evidence="2">
    <location>
        <begin position="239"/>
        <end position="262"/>
    </location>
</feature>
<evidence type="ECO:0000256" key="2">
    <source>
        <dbReference type="SAM" id="Phobius"/>
    </source>
</evidence>
<feature type="transmembrane region" description="Helical" evidence="2">
    <location>
        <begin position="204"/>
        <end position="227"/>
    </location>
</feature>
<evidence type="ECO:0000313" key="3">
    <source>
        <dbReference type="EMBL" id="OQR83575.1"/>
    </source>
</evidence>
<feature type="transmembrane region" description="Helical" evidence="2">
    <location>
        <begin position="1047"/>
        <end position="1069"/>
    </location>
</feature>
<keyword evidence="2" id="KW-1133">Transmembrane helix</keyword>
<accession>A0A1V9YCW4</accession>
<dbReference type="OrthoDB" id="2126698at2759"/>
<dbReference type="Gene3D" id="3.80.10.10">
    <property type="entry name" value="Ribonuclease Inhibitor"/>
    <property type="match status" value="1"/>
</dbReference>
<comment type="similarity">
    <text evidence="1">Belongs to the multi antimicrobial extrusion (MATE) (TC 2.A.66.1) family.</text>
</comment>
<feature type="transmembrane region" description="Helical" evidence="2">
    <location>
        <begin position="927"/>
        <end position="953"/>
    </location>
</feature>
<sequence>MALILVTVLTVPAILYNCFVTSILQHTTDDTAVVSLGARFAGLLSLGIWPQLVYVCLRLYLQSTSIVMEKTVNGVLTIGIGVAANYLLIYTAGLGFDGSPLATTLAAWFDPMALYLCVFAYKHYRKQAWGGWKKAELTWAALSFVVAKIGSEAIAVNAVLSSIWTIVGGIYFDVGIAAAIGLAEDLGARRLNSAKSCARLGFTVLAIASLVVVTVLRFGQLAIVAIFTKDPRLVDGIVAVLPLYVAHAFLAAFEMGLFSLLIGMGQVPFGSGVTIFCLWGMQLPLAYYLGIHQAMSLKGVWMACLIASASKLVILIIRFNAINWLKMVTNAQAIGETEGGNGKASDTTYFDVDDENVDVVLDSVYVAESPKIARYVRCPFVLAELLAIIPPESLEASFRSYLALARTVPCNHLWPELRPAALPEASNHDDVDAYLALRPIVRLDTTSPPRFPWLRSRTNRLAMCIGIDVAALGYFPSMPVVELVLFLRTLTNLEAARRVIASFALLRTLELSWRTNGSEARVRPLLDSLLQMPLLEDVIVSCTGVDAPPMFFVDRLVAWITTRPANALSLRRLDWDDTACDAMVRAIRGCRTLRALHLDDTNAVAFALVQAPLPPTLSRLTLSRGFAIYGELLPAALAHSRLEWLEMDATDSSVLRDILLSWKSMPRLFHVRLSLNELSFETSVCLANVLEQLPRLEVLEITVSHEIAALPALGHCPRLLRVAIRGHVPIEAWRSFVPPPKLQIICGYRGAAEAPWLHGGMPLLAKGPATDDLFELRSELLAYVSLGLQVALANITRIALTTIDSAFLGHLGTESLAAASLATIWTQVALFSVWNLSSALITLCGQAFGARNYALMGVWFQMALLLVSALTVVVIIYYWFLDYILVGATDDAVIVDLGTRFARILSGAIWPTLAYACMRQYLQAMGIVAPTTAIGTISIFLAVGANSVLIYGVGDWPGLGFDGSAVATVLASWFQPAALFLYAFVYKQYYKRAWGGWHLSAYTKERWVTFLRMAIPLALIDGFTTLANSCMSLIAAYMGAEVLASNAILLTFWGLLWALFWGFGCATQVKVANHLGAGHPKAAKAASRLGFATIVVVVGVVVVAMGAGHNVILRIYTDDTTLIAHCVDVLPLFVLGFSLDALEITITAILNGMGQMPFVSSVVFFGMWVVQLPVSYLLAIHFGYGFRGLWGGICVTAGFKLSVLSVKYLLVDWDRMAVVAMTTMASADDVVTIQEDTFVAGSPVNVVVAGATLRRWSVSTLSNASLDS</sequence>
<dbReference type="InterPro" id="IPR032675">
    <property type="entry name" value="LRR_dom_sf"/>
</dbReference>
<name>A0A1V9YCW4_ACHHY</name>
<feature type="transmembrane region" description="Helical" evidence="2">
    <location>
        <begin position="269"/>
        <end position="288"/>
    </location>
</feature>
<evidence type="ECO:0000256" key="1">
    <source>
        <dbReference type="ARBA" id="ARBA00010199"/>
    </source>
</evidence>
<feature type="transmembrane region" description="Helical" evidence="2">
    <location>
        <begin position="73"/>
        <end position="93"/>
    </location>
</feature>
<dbReference type="GO" id="GO:0015297">
    <property type="term" value="F:antiporter activity"/>
    <property type="evidence" value="ECO:0007669"/>
    <property type="project" value="InterPro"/>
</dbReference>
<feature type="transmembrane region" description="Helical" evidence="2">
    <location>
        <begin position="1162"/>
        <end position="1184"/>
    </location>
</feature>
<dbReference type="GO" id="GO:0016020">
    <property type="term" value="C:membrane"/>
    <property type="evidence" value="ECO:0007669"/>
    <property type="project" value="InterPro"/>
</dbReference>
<feature type="transmembrane region" description="Helical" evidence="2">
    <location>
        <begin position="105"/>
        <end position="124"/>
    </location>
</feature>
<feature type="transmembrane region" description="Helical" evidence="2">
    <location>
        <begin position="1007"/>
        <end position="1027"/>
    </location>
</feature>
<keyword evidence="2" id="KW-0812">Transmembrane</keyword>
<proteinExistence type="inferred from homology"/>
<evidence type="ECO:0000313" key="4">
    <source>
        <dbReference type="Proteomes" id="UP000243579"/>
    </source>
</evidence>
<dbReference type="Pfam" id="PF01554">
    <property type="entry name" value="MatE"/>
    <property type="match status" value="3"/>
</dbReference>
<feature type="transmembrane region" description="Helical" evidence="2">
    <location>
        <begin position="965"/>
        <end position="986"/>
    </location>
</feature>
<keyword evidence="2" id="KW-0472">Membrane</keyword>
<feature type="transmembrane region" description="Helical" evidence="2">
    <location>
        <begin position="1089"/>
        <end position="1109"/>
    </location>
</feature>
<dbReference type="AlphaFoldDB" id="A0A1V9YCW4"/>
<feature type="transmembrane region" description="Helical" evidence="2">
    <location>
        <begin position="300"/>
        <end position="317"/>
    </location>
</feature>
<dbReference type="EMBL" id="JNBR01002134">
    <property type="protein sequence ID" value="OQR83575.1"/>
    <property type="molecule type" value="Genomic_DNA"/>
</dbReference>
<feature type="transmembrane region" description="Helical" evidence="2">
    <location>
        <begin position="1129"/>
        <end position="1150"/>
    </location>
</feature>
<dbReference type="InterPro" id="IPR002528">
    <property type="entry name" value="MATE_fam"/>
</dbReference>
<feature type="transmembrane region" description="Helical" evidence="2">
    <location>
        <begin position="136"/>
        <end position="156"/>
    </location>
</feature>
<feature type="transmembrane region" description="Helical" evidence="2">
    <location>
        <begin position="1190"/>
        <end position="1211"/>
    </location>
</feature>
<protein>
    <submittedName>
        <fullName evidence="3">Multidrug/Oligosaccharidyl-lipid/Polysaccharide (MOP) Flippase Superfamily</fullName>
    </submittedName>
</protein>